<dbReference type="Gene3D" id="1.10.357.40">
    <property type="entry name" value="YbiA-like"/>
    <property type="match status" value="1"/>
</dbReference>
<evidence type="ECO:0000256" key="2">
    <source>
        <dbReference type="ARBA" id="ARBA00000751"/>
    </source>
</evidence>
<organism evidence="4 5">
    <name type="scientific">Flavobacterium chungangense</name>
    <dbReference type="NCBI Taxonomy" id="554283"/>
    <lineage>
        <taxon>Bacteria</taxon>
        <taxon>Pseudomonadati</taxon>
        <taxon>Bacteroidota</taxon>
        <taxon>Flavobacteriia</taxon>
        <taxon>Flavobacteriales</taxon>
        <taxon>Flavobacteriaceae</taxon>
        <taxon>Flavobacterium</taxon>
    </lineage>
</organism>
<dbReference type="NCBIfam" id="TIGR02464">
    <property type="entry name" value="ribofla_fusion"/>
    <property type="match status" value="1"/>
</dbReference>
<dbReference type="AlphaFoldDB" id="A0A6V6YZH5"/>
<keyword evidence="5" id="KW-1185">Reference proteome</keyword>
<dbReference type="SUPFAM" id="SSF143990">
    <property type="entry name" value="YbiA-like"/>
    <property type="match status" value="1"/>
</dbReference>
<accession>A0A6V6YZH5</accession>
<evidence type="ECO:0000313" key="5">
    <source>
        <dbReference type="Proteomes" id="UP000556700"/>
    </source>
</evidence>
<dbReference type="InterPro" id="IPR037238">
    <property type="entry name" value="YbiA-like_sf"/>
</dbReference>
<evidence type="ECO:0000259" key="3">
    <source>
        <dbReference type="Pfam" id="PF08719"/>
    </source>
</evidence>
<dbReference type="EMBL" id="CAIJDO010000138">
    <property type="protein sequence ID" value="CAD0004806.1"/>
    <property type="molecule type" value="Genomic_DNA"/>
</dbReference>
<name>A0A6V6YZH5_9FLAO</name>
<proteinExistence type="predicted"/>
<dbReference type="InterPro" id="IPR012816">
    <property type="entry name" value="NADAR"/>
</dbReference>
<comment type="catalytic activity">
    <reaction evidence="1">
        <text>5-amino-6-(5-phospho-D-ribosylamino)uracil + H2O = 5,6-diaminouracil + D-ribose 5-phosphate</text>
        <dbReference type="Rhea" id="RHEA:55020"/>
        <dbReference type="ChEBI" id="CHEBI:15377"/>
        <dbReference type="ChEBI" id="CHEBI:46252"/>
        <dbReference type="ChEBI" id="CHEBI:58453"/>
        <dbReference type="ChEBI" id="CHEBI:78346"/>
    </reaction>
</comment>
<reference evidence="4 5" key="1">
    <citation type="submission" date="2020-06" db="EMBL/GenBank/DDBJ databases">
        <authorList>
            <person name="Criscuolo A."/>
        </authorList>
    </citation>
    <scope>NUCLEOTIDE SEQUENCE [LARGE SCALE GENOMIC DNA]</scope>
    <source>
        <strain evidence="5">CIP 110025</strain>
    </source>
</reference>
<protein>
    <recommendedName>
        <fullName evidence="3">NADAR domain-containing protein</fullName>
    </recommendedName>
</protein>
<evidence type="ECO:0000256" key="1">
    <source>
        <dbReference type="ARBA" id="ARBA00000022"/>
    </source>
</evidence>
<feature type="domain" description="NADAR" evidence="3">
    <location>
        <begin position="17"/>
        <end position="159"/>
    </location>
</feature>
<comment type="catalytic activity">
    <reaction evidence="2">
        <text>2,5-diamino-6-hydroxy-4-(5-phosphoribosylamino)-pyrimidine + H2O = 2,5,6-triamino-4-hydroxypyrimidine + D-ribose 5-phosphate</text>
        <dbReference type="Rhea" id="RHEA:23436"/>
        <dbReference type="ChEBI" id="CHEBI:15377"/>
        <dbReference type="ChEBI" id="CHEBI:58614"/>
        <dbReference type="ChEBI" id="CHEBI:78346"/>
        <dbReference type="ChEBI" id="CHEBI:137796"/>
    </reaction>
</comment>
<dbReference type="RefSeq" id="WP_035136872.1">
    <property type="nucleotide sequence ID" value="NZ_CAIJDO010000138.1"/>
</dbReference>
<sequence length="206" mass="23778">MKISERTYNTADVIAFKSTKEEFGGLSNMAPGYSLRVNDIIIPSAEALYQVCRFPLFPHIQEEIISQNSPMTAKMISRKYHGHTRQDWEEVKYDIMYWVLKVKLSQNLEKFYNLLQKTGNSPIVELSNKDKDWAVVPEGHNSLRGKNALGRLLMQLRSEYINNNNSIDCVSPLNINGFLLYGSEIETVCNPEIEYENHFLFDLDYA</sequence>
<dbReference type="CDD" id="cd15457">
    <property type="entry name" value="NADAR"/>
    <property type="match status" value="1"/>
</dbReference>
<dbReference type="Pfam" id="PF08719">
    <property type="entry name" value="NADAR"/>
    <property type="match status" value="1"/>
</dbReference>
<evidence type="ECO:0000313" key="4">
    <source>
        <dbReference type="EMBL" id="CAD0004806.1"/>
    </source>
</evidence>
<comment type="caution">
    <text evidence="4">The sequence shown here is derived from an EMBL/GenBank/DDBJ whole genome shotgun (WGS) entry which is preliminary data.</text>
</comment>
<gene>
    <name evidence="4" type="ORF">FLACHUCJ7_02024</name>
</gene>
<dbReference type="Proteomes" id="UP000556700">
    <property type="component" value="Unassembled WGS sequence"/>
</dbReference>